<dbReference type="Gene3D" id="3.40.190.290">
    <property type="match status" value="1"/>
</dbReference>
<dbReference type="PROSITE" id="PS50931">
    <property type="entry name" value="HTH_LYSR"/>
    <property type="match status" value="1"/>
</dbReference>
<dbReference type="Pfam" id="PF00126">
    <property type="entry name" value="HTH_1"/>
    <property type="match status" value="1"/>
</dbReference>
<feature type="domain" description="HTH lysR-type" evidence="5">
    <location>
        <begin position="6"/>
        <end position="63"/>
    </location>
</feature>
<dbReference type="EMBL" id="LANI01000002">
    <property type="protein sequence ID" value="KKJ78263.1"/>
    <property type="molecule type" value="Genomic_DNA"/>
</dbReference>
<evidence type="ECO:0000313" key="7">
    <source>
        <dbReference type="Proteomes" id="UP000034491"/>
    </source>
</evidence>
<gene>
    <name evidence="6" type="ORF">WH95_02815</name>
</gene>
<dbReference type="STRING" id="1549748.WH95_02815"/>
<dbReference type="GO" id="GO:0006351">
    <property type="term" value="P:DNA-templated transcription"/>
    <property type="evidence" value="ECO:0007669"/>
    <property type="project" value="TreeGrafter"/>
</dbReference>
<dbReference type="InterPro" id="IPR005119">
    <property type="entry name" value="LysR_subst-bd"/>
</dbReference>
<comment type="caution">
    <text evidence="6">The sequence shown here is derived from an EMBL/GenBank/DDBJ whole genome shotgun (WGS) entry which is preliminary data.</text>
</comment>
<evidence type="ECO:0000256" key="3">
    <source>
        <dbReference type="ARBA" id="ARBA00023125"/>
    </source>
</evidence>
<keyword evidence="4" id="KW-0804">Transcription</keyword>
<dbReference type="OrthoDB" id="9787460at2"/>
<evidence type="ECO:0000259" key="5">
    <source>
        <dbReference type="PROSITE" id="PS50931"/>
    </source>
</evidence>
<protein>
    <recommendedName>
        <fullName evidence="5">HTH lysR-type domain-containing protein</fullName>
    </recommendedName>
</protein>
<keyword evidence="7" id="KW-1185">Reference proteome</keyword>
<dbReference type="InterPro" id="IPR000847">
    <property type="entry name" value="LysR_HTH_N"/>
</dbReference>
<keyword evidence="3" id="KW-0238">DNA-binding</keyword>
<evidence type="ECO:0000256" key="4">
    <source>
        <dbReference type="ARBA" id="ARBA00023163"/>
    </source>
</evidence>
<name>A0A0M2RFE2_9PROT</name>
<evidence type="ECO:0000256" key="1">
    <source>
        <dbReference type="ARBA" id="ARBA00009437"/>
    </source>
</evidence>
<comment type="similarity">
    <text evidence="1">Belongs to the LysR transcriptional regulatory family.</text>
</comment>
<reference evidence="6 7" key="1">
    <citation type="submission" date="2015-03" db="EMBL/GenBank/DDBJ databases">
        <title>Genome sequence of Kiloniella sp. P1-1, isolated from the gut microflora of Pacific white shrimp, Penaeus vannamei.</title>
        <authorList>
            <person name="Shao Z."/>
            <person name="Wang L."/>
            <person name="Li X."/>
        </authorList>
    </citation>
    <scope>NUCLEOTIDE SEQUENCE [LARGE SCALE GENOMIC DNA]</scope>
    <source>
        <strain evidence="6 7">P1-1</strain>
    </source>
</reference>
<dbReference type="GO" id="GO:0003700">
    <property type="term" value="F:DNA-binding transcription factor activity"/>
    <property type="evidence" value="ECO:0007669"/>
    <property type="project" value="InterPro"/>
</dbReference>
<dbReference type="InterPro" id="IPR058163">
    <property type="entry name" value="LysR-type_TF_proteobact-type"/>
</dbReference>
<dbReference type="Proteomes" id="UP000034491">
    <property type="component" value="Unassembled WGS sequence"/>
</dbReference>
<dbReference type="RefSeq" id="WP_046502653.1">
    <property type="nucleotide sequence ID" value="NZ_LANI01000002.1"/>
</dbReference>
<dbReference type="PANTHER" id="PTHR30537:SF3">
    <property type="entry name" value="TRANSCRIPTIONAL REGULATORY PROTEIN"/>
    <property type="match status" value="1"/>
</dbReference>
<dbReference type="PATRIC" id="fig|1549748.8.peg.1155"/>
<dbReference type="GO" id="GO:0043565">
    <property type="term" value="F:sequence-specific DNA binding"/>
    <property type="evidence" value="ECO:0007669"/>
    <property type="project" value="TreeGrafter"/>
</dbReference>
<dbReference type="Pfam" id="PF03466">
    <property type="entry name" value="LysR_substrate"/>
    <property type="match status" value="1"/>
</dbReference>
<accession>A0A0M2RFE2</accession>
<sequence>MNEQGEYWRDLRTVLAVAQAGSLSGAARQLGISHATVFRHINHIEERLEAKLFERNRDGYVLTTAGEALTRRIEQFDQDLVVLERQILGQELQPRGLVRITTTDTLLINFLSPIFADLQQAYPDIELEIGCSNELVNLNKREAEIAIRPSKISPDNMVGRKLADIRVGIYGRVQDHQYLLDGAKEIDNLDKLREINWIGPDESLAHLRIYKWLQNNNLYGQVKTRYNSLLAVADAVRNGGGIAILPCFMAAIDPTLLALKAPLEGFDNELWLLTHPALRKVGRIRACMDFLGTEIHKKKHLLEGNLKHAEDHR</sequence>
<dbReference type="PANTHER" id="PTHR30537">
    <property type="entry name" value="HTH-TYPE TRANSCRIPTIONAL REGULATOR"/>
    <property type="match status" value="1"/>
</dbReference>
<dbReference type="InterPro" id="IPR036390">
    <property type="entry name" value="WH_DNA-bd_sf"/>
</dbReference>
<dbReference type="InterPro" id="IPR036388">
    <property type="entry name" value="WH-like_DNA-bd_sf"/>
</dbReference>
<dbReference type="AlphaFoldDB" id="A0A0M2RFE2"/>
<evidence type="ECO:0000256" key="2">
    <source>
        <dbReference type="ARBA" id="ARBA00023015"/>
    </source>
</evidence>
<keyword evidence="2" id="KW-0805">Transcription regulation</keyword>
<organism evidence="6 7">
    <name type="scientific">Kiloniella litopenaei</name>
    <dbReference type="NCBI Taxonomy" id="1549748"/>
    <lineage>
        <taxon>Bacteria</taxon>
        <taxon>Pseudomonadati</taxon>
        <taxon>Pseudomonadota</taxon>
        <taxon>Alphaproteobacteria</taxon>
        <taxon>Rhodospirillales</taxon>
        <taxon>Kiloniellaceae</taxon>
        <taxon>Kiloniella</taxon>
    </lineage>
</organism>
<dbReference type="SUPFAM" id="SSF46785">
    <property type="entry name" value="Winged helix' DNA-binding domain"/>
    <property type="match status" value="1"/>
</dbReference>
<evidence type="ECO:0000313" key="6">
    <source>
        <dbReference type="EMBL" id="KKJ78263.1"/>
    </source>
</evidence>
<proteinExistence type="inferred from homology"/>
<dbReference type="SUPFAM" id="SSF53850">
    <property type="entry name" value="Periplasmic binding protein-like II"/>
    <property type="match status" value="1"/>
</dbReference>
<dbReference type="Gene3D" id="1.10.10.10">
    <property type="entry name" value="Winged helix-like DNA-binding domain superfamily/Winged helix DNA-binding domain"/>
    <property type="match status" value="1"/>
</dbReference>